<evidence type="ECO:0000313" key="1">
    <source>
        <dbReference type="EMBL" id="KAF6042556.1"/>
    </source>
</evidence>
<dbReference type="Pfam" id="PF07247">
    <property type="entry name" value="AATase"/>
    <property type="match status" value="1"/>
</dbReference>
<dbReference type="InterPro" id="IPR010828">
    <property type="entry name" value="Atf2/Sli1-like"/>
</dbReference>
<dbReference type="Proteomes" id="UP000590412">
    <property type="component" value="Unassembled WGS sequence"/>
</dbReference>
<gene>
    <name evidence="1" type="ORF">FOB60_005755</name>
</gene>
<dbReference type="OrthoDB" id="2150604at2759"/>
<comment type="caution">
    <text evidence="1">The sequence shown here is derived from an EMBL/GenBank/DDBJ whole genome shotgun (WGS) entry which is preliminary data.</text>
</comment>
<dbReference type="SUPFAM" id="SSF52777">
    <property type="entry name" value="CoA-dependent acyltransferases"/>
    <property type="match status" value="1"/>
</dbReference>
<dbReference type="AlphaFoldDB" id="A0A8X7T7Z3"/>
<accession>A0A8X7T7Z3</accession>
<dbReference type="PANTHER" id="PTHR28037:SF1">
    <property type="entry name" value="ALCOHOL O-ACETYLTRANSFERASE 1-RELATED"/>
    <property type="match status" value="1"/>
</dbReference>
<organism evidence="1 2">
    <name type="scientific">Candida parapsilosis</name>
    <name type="common">Yeast</name>
    <dbReference type="NCBI Taxonomy" id="5480"/>
    <lineage>
        <taxon>Eukaryota</taxon>
        <taxon>Fungi</taxon>
        <taxon>Dikarya</taxon>
        <taxon>Ascomycota</taxon>
        <taxon>Saccharomycotina</taxon>
        <taxon>Pichiomycetes</taxon>
        <taxon>Debaryomycetaceae</taxon>
        <taxon>Candida/Lodderomyces clade</taxon>
        <taxon>Candida</taxon>
    </lineage>
</organism>
<evidence type="ECO:0000313" key="2">
    <source>
        <dbReference type="Proteomes" id="UP000590412"/>
    </source>
</evidence>
<dbReference type="PANTHER" id="PTHR28037">
    <property type="entry name" value="ALCOHOL O-ACETYLTRANSFERASE 1-RELATED"/>
    <property type="match status" value="1"/>
</dbReference>
<dbReference type="GO" id="GO:0008080">
    <property type="term" value="F:N-acetyltransferase activity"/>
    <property type="evidence" value="ECO:0007669"/>
    <property type="project" value="TreeGrafter"/>
</dbReference>
<sequence length="430" mass="48646">MTQDLRAPSFMERYQLCRVDNKYYPNFNVTVKYASTINPKVLAHAVHNIIVKNPLLGCNYFRTTQGDDHNDYRNYSIRPIDIKFDELISVSSESEDTYINDELFAELNKIHFDINETKPLWKLVLNGPYVTIVCSHIYFDGNSGCFFHKDLLEELKELHSIEDSLAPLEFIVKAVEITSVPPPVDSTTTLYSLPIWQSVKNLFKLAVAPSWFKSPTKLPLFQTTPIVVDQINHFKVIHIDPATVKSILTHVKSLKTTLTPWLIAITFNSFSKLHPNNSFDATIPLNGRRYTPADKYQVVVAESTVALDPPFDIEATSSAITTQLSAELESRDPFNRVALLKFVNIGNFASQRIGTHARHTMEISNVGKLPVSRCWFSQGCGFSAHLQLNVASGEDGMDIVFAYVDEVKKDFDEFINNFQKEISSIKRGAT</sequence>
<dbReference type="InterPro" id="IPR052058">
    <property type="entry name" value="Alcohol_O-acetyltransferase"/>
</dbReference>
<dbReference type="EMBL" id="JABWAB010000014">
    <property type="protein sequence ID" value="KAF6042556.1"/>
    <property type="molecule type" value="Genomic_DNA"/>
</dbReference>
<protein>
    <submittedName>
        <fullName evidence="1">Alcohol acetyltransferase family protein</fullName>
    </submittedName>
</protein>
<name>A0A8X7T7Z3_CANPA</name>
<reference evidence="1" key="1">
    <citation type="submission" date="2020-03" db="EMBL/GenBank/DDBJ databases">
        <title>FDA dAtabase for Regulatory Grade micrObial Sequences (FDA-ARGOS): Supporting development and validation of Infectious Disease Dx tests.</title>
        <authorList>
            <person name="Campos J."/>
            <person name="Goldberg B."/>
            <person name="Tallon L."/>
            <person name="Sadzewicz L."/>
            <person name="Vavikolanu K."/>
            <person name="Mehta A."/>
            <person name="Aluvathingal J."/>
            <person name="Nadendla S."/>
            <person name="Nandy P."/>
            <person name="Geyer C."/>
            <person name="Yan Y."/>
            <person name="Sichtig H."/>
        </authorList>
    </citation>
    <scope>NUCLEOTIDE SEQUENCE [LARGE SCALE GENOMIC DNA]</scope>
    <source>
        <strain evidence="1">FDAARGOS_652</strain>
    </source>
</reference>
<proteinExistence type="predicted"/>